<protein>
    <recommendedName>
        <fullName evidence="2">Pyridoxal phosphate homeostasis protein</fullName>
        <shortName evidence="2">PLP homeostasis protein</shortName>
    </recommendedName>
</protein>
<comment type="caution">
    <text evidence="5">The sequence shown here is derived from an EMBL/GenBank/DDBJ whole genome shotgun (WGS) entry which is preliminary data.</text>
</comment>
<dbReference type="InterPro" id="IPR029066">
    <property type="entry name" value="PLP-binding_barrel"/>
</dbReference>
<evidence type="ECO:0000256" key="2">
    <source>
        <dbReference type="HAMAP-Rule" id="MF_02087"/>
    </source>
</evidence>
<evidence type="ECO:0000259" key="4">
    <source>
        <dbReference type="Pfam" id="PF01168"/>
    </source>
</evidence>
<evidence type="ECO:0000313" key="6">
    <source>
        <dbReference type="Proteomes" id="UP001168613"/>
    </source>
</evidence>
<feature type="domain" description="Alanine racemase N-terminal" evidence="4">
    <location>
        <begin position="11"/>
        <end position="229"/>
    </location>
</feature>
<dbReference type="EMBL" id="JAJHNU010000001">
    <property type="protein sequence ID" value="MDN4119692.1"/>
    <property type="molecule type" value="Genomic_DNA"/>
</dbReference>
<dbReference type="RefSeq" id="WP_266124610.1">
    <property type="nucleotide sequence ID" value="NZ_JAJHNU010000001.1"/>
</dbReference>
<dbReference type="NCBIfam" id="TIGR00044">
    <property type="entry name" value="YggS family pyridoxal phosphate-dependent enzyme"/>
    <property type="match status" value="1"/>
</dbReference>
<feature type="modified residue" description="N6-(pyridoxal phosphate)lysine" evidence="2">
    <location>
        <position position="39"/>
    </location>
</feature>
<comment type="function">
    <text evidence="2">Pyridoxal 5'-phosphate (PLP)-binding protein, which is involved in PLP homeostasis.</text>
</comment>
<comment type="similarity">
    <text evidence="2 3">Belongs to the pyridoxal phosphate-binding protein YggS/PROSC family.</text>
</comment>
<reference evidence="5" key="1">
    <citation type="submission" date="2021-11" db="EMBL/GenBank/DDBJ databases">
        <title>Draft genome sequence of Alcaligenes endophyticus type strain CCUG 75668T.</title>
        <authorList>
            <person name="Salva-Serra F."/>
            <person name="Duran R.E."/>
            <person name="Seeger M."/>
            <person name="Moore E.R.B."/>
            <person name="Jaen-Luchoro D."/>
        </authorList>
    </citation>
    <scope>NUCLEOTIDE SEQUENCE</scope>
    <source>
        <strain evidence="5">CCUG 75668</strain>
    </source>
</reference>
<dbReference type="SUPFAM" id="SSF51419">
    <property type="entry name" value="PLP-binding barrel"/>
    <property type="match status" value="1"/>
</dbReference>
<dbReference type="PIRSF" id="PIRSF004848">
    <property type="entry name" value="YBL036c_PLPDEIII"/>
    <property type="match status" value="1"/>
</dbReference>
<keyword evidence="6" id="KW-1185">Reference proteome</keyword>
<dbReference type="Proteomes" id="UP001168613">
    <property type="component" value="Unassembled WGS sequence"/>
</dbReference>
<evidence type="ECO:0000256" key="3">
    <source>
        <dbReference type="RuleBase" id="RU004514"/>
    </source>
</evidence>
<sequence length="231" mass="26083">MTRNDLMAERLKAVQQRIARACEQAGRSPDSVTLLPVSKTFPVPCVQQAMELGLHRFAENRMQDLRDKSQALAIHRLDWVMIGHLQTNKVREAAHYASEVQSLDRLALAQALQQRLLLEERQLDVLIQVKTSREPTKHGVAVDQLMEFADQLSDFSQLRVQGLMTIAEHHADEQRVRACFAQLRDLRDRLQARGHTNITRLSMGMSGDLELAIAEGATEVRVGSAIFGERL</sequence>
<evidence type="ECO:0000313" key="5">
    <source>
        <dbReference type="EMBL" id="MDN4119692.1"/>
    </source>
</evidence>
<dbReference type="InterPro" id="IPR011078">
    <property type="entry name" value="PyrdxlP_homeostasis"/>
</dbReference>
<dbReference type="PANTHER" id="PTHR10146">
    <property type="entry name" value="PROLINE SYNTHETASE CO-TRANSCRIBED BACTERIAL HOMOLOG PROTEIN"/>
    <property type="match status" value="1"/>
</dbReference>
<dbReference type="Gene3D" id="3.20.20.10">
    <property type="entry name" value="Alanine racemase"/>
    <property type="match status" value="1"/>
</dbReference>
<keyword evidence="1 2" id="KW-0663">Pyridoxal phosphate</keyword>
<accession>A0ABT8EEI2</accession>
<gene>
    <name evidence="5" type="ORF">LMS43_00165</name>
</gene>
<dbReference type="PANTHER" id="PTHR10146:SF14">
    <property type="entry name" value="PYRIDOXAL PHOSPHATE HOMEOSTASIS PROTEIN"/>
    <property type="match status" value="1"/>
</dbReference>
<evidence type="ECO:0000256" key="1">
    <source>
        <dbReference type="ARBA" id="ARBA00022898"/>
    </source>
</evidence>
<dbReference type="HAMAP" id="MF_02087">
    <property type="entry name" value="PLP_homeostasis"/>
    <property type="match status" value="1"/>
</dbReference>
<dbReference type="CDD" id="cd00635">
    <property type="entry name" value="PLPDE_III_YBL036c_like"/>
    <property type="match status" value="1"/>
</dbReference>
<dbReference type="InterPro" id="IPR001608">
    <property type="entry name" value="Ala_racemase_N"/>
</dbReference>
<name>A0ABT8EEI2_9BURK</name>
<organism evidence="5 6">
    <name type="scientific">Alcaligenes endophyticus</name>
    <dbReference type="NCBI Taxonomy" id="1929088"/>
    <lineage>
        <taxon>Bacteria</taxon>
        <taxon>Pseudomonadati</taxon>
        <taxon>Pseudomonadota</taxon>
        <taxon>Betaproteobacteria</taxon>
        <taxon>Burkholderiales</taxon>
        <taxon>Alcaligenaceae</taxon>
        <taxon>Alcaligenes</taxon>
    </lineage>
</organism>
<proteinExistence type="inferred from homology"/>
<dbReference type="Pfam" id="PF01168">
    <property type="entry name" value="Ala_racemase_N"/>
    <property type="match status" value="1"/>
</dbReference>